<proteinExistence type="predicted"/>
<feature type="region of interest" description="Disordered" evidence="1">
    <location>
        <begin position="185"/>
        <end position="258"/>
    </location>
</feature>
<feature type="non-terminal residue" evidence="2">
    <location>
        <position position="258"/>
    </location>
</feature>
<name>A0A6J4JNJ4_9PROT</name>
<protein>
    <submittedName>
        <fullName evidence="2">ADP-ribose pyrophosphatase of COG1058 family</fullName>
        <ecNumber evidence="2">3.6.1.13</ecNumber>
    </submittedName>
</protein>
<feature type="compositionally biased region" description="Basic residues" evidence="1">
    <location>
        <begin position="247"/>
        <end position="258"/>
    </location>
</feature>
<feature type="compositionally biased region" description="Basic residues" evidence="1">
    <location>
        <begin position="1"/>
        <end position="32"/>
    </location>
</feature>
<gene>
    <name evidence="2" type="ORF">AVDCRST_MAG08-3965</name>
</gene>
<dbReference type="GO" id="GO:0047631">
    <property type="term" value="F:ADP-ribose diphosphatase activity"/>
    <property type="evidence" value="ECO:0007669"/>
    <property type="project" value="UniProtKB-EC"/>
</dbReference>
<sequence>DRKPHRLLAHHRQRGAVRTHPRRQPAIHRRAPGRAGHPDAGGARHPGRAGHHHLDGERSAGPPHPRVHHRRHRPDARRHHQRVRGPRLRRALGGPRGNARSDGGRLRAARPAGGVQRGADADGDPAARRGAHPLRRDQRARLLHGQRPRHGRRAAHHALHVRGACAEPGARAADLVADRACARGLRGQHRRRPGRDPVAPPRARPRQLPLLPERGRRRRGGAGRQGHGRGGGGGSGARHGGTVARSGRGRAGRRAGGL</sequence>
<reference evidence="2" key="1">
    <citation type="submission" date="2020-02" db="EMBL/GenBank/DDBJ databases">
        <authorList>
            <person name="Meier V. D."/>
        </authorList>
    </citation>
    <scope>NUCLEOTIDE SEQUENCE</scope>
    <source>
        <strain evidence="2">AVDCRST_MAG08</strain>
    </source>
</reference>
<organism evidence="2">
    <name type="scientific">uncultured Acetobacteraceae bacterium</name>
    <dbReference type="NCBI Taxonomy" id="169975"/>
    <lineage>
        <taxon>Bacteria</taxon>
        <taxon>Pseudomonadati</taxon>
        <taxon>Pseudomonadota</taxon>
        <taxon>Alphaproteobacteria</taxon>
        <taxon>Acetobacterales</taxon>
        <taxon>Acetobacteraceae</taxon>
        <taxon>environmental samples</taxon>
    </lineage>
</organism>
<dbReference type="EC" id="3.6.1.13" evidence="2"/>
<feature type="compositionally biased region" description="Basic residues" evidence="1">
    <location>
        <begin position="65"/>
        <end position="90"/>
    </location>
</feature>
<evidence type="ECO:0000256" key="1">
    <source>
        <dbReference type="SAM" id="MobiDB-lite"/>
    </source>
</evidence>
<dbReference type="EMBL" id="CADCTG010000307">
    <property type="protein sequence ID" value="CAA9283419.1"/>
    <property type="molecule type" value="Genomic_DNA"/>
</dbReference>
<feature type="non-terminal residue" evidence="2">
    <location>
        <position position="1"/>
    </location>
</feature>
<feature type="compositionally biased region" description="Basic residues" evidence="1">
    <location>
        <begin position="141"/>
        <end position="157"/>
    </location>
</feature>
<feature type="compositionally biased region" description="Low complexity" evidence="1">
    <location>
        <begin position="109"/>
        <end position="118"/>
    </location>
</feature>
<evidence type="ECO:0000313" key="2">
    <source>
        <dbReference type="EMBL" id="CAA9283419.1"/>
    </source>
</evidence>
<feature type="compositionally biased region" description="Low complexity" evidence="1">
    <location>
        <begin position="91"/>
        <end position="100"/>
    </location>
</feature>
<accession>A0A6J4JNJ4</accession>
<feature type="region of interest" description="Disordered" evidence="1">
    <location>
        <begin position="1"/>
        <end position="157"/>
    </location>
</feature>
<keyword evidence="2" id="KW-0378">Hydrolase</keyword>
<dbReference type="AlphaFoldDB" id="A0A6J4JNJ4"/>
<feature type="compositionally biased region" description="Gly residues" evidence="1">
    <location>
        <begin position="222"/>
        <end position="239"/>
    </location>
</feature>